<feature type="non-terminal residue" evidence="1">
    <location>
        <position position="37"/>
    </location>
</feature>
<dbReference type="NCBIfam" id="TIGR01564">
    <property type="entry name" value="S_layer_MJ"/>
    <property type="match status" value="1"/>
</dbReference>
<evidence type="ECO:0000313" key="1">
    <source>
        <dbReference type="EMBL" id="HHI00717.1"/>
    </source>
</evidence>
<proteinExistence type="predicted"/>
<dbReference type="AlphaFoldDB" id="A0A7C5JWP8"/>
<comment type="caution">
    <text evidence="1">The sequence shown here is derived from an EMBL/GenBank/DDBJ whole genome shotgun (WGS) entry which is preliminary data.</text>
</comment>
<organism evidence="1">
    <name type="scientific">Thermococcus litoralis</name>
    <dbReference type="NCBI Taxonomy" id="2265"/>
    <lineage>
        <taxon>Archaea</taxon>
        <taxon>Methanobacteriati</taxon>
        <taxon>Methanobacteriota</taxon>
        <taxon>Thermococci</taxon>
        <taxon>Thermococcales</taxon>
        <taxon>Thermococcaceae</taxon>
        <taxon>Thermococcus</taxon>
    </lineage>
</organism>
<dbReference type="Proteomes" id="UP000886217">
    <property type="component" value="Unassembled WGS sequence"/>
</dbReference>
<protein>
    <submittedName>
        <fullName evidence="1">S-layer protein</fullName>
    </submittedName>
</protein>
<name>A0A7C5JWP8_THELI</name>
<accession>A0A7C5JWP8</accession>
<dbReference type="InterPro" id="IPR006454">
    <property type="entry name" value="S_layer_MJ"/>
</dbReference>
<sequence>MKVRKIAALAVGAAMVGATLGYASAAMPEKEFFVKDG</sequence>
<reference evidence="1" key="1">
    <citation type="journal article" date="2020" name="mSystems">
        <title>Genome- and Community-Level Interaction Insights into Carbon Utilization and Element Cycling Functions of Hydrothermarchaeota in Hydrothermal Sediment.</title>
        <authorList>
            <person name="Zhou Z."/>
            <person name="Liu Y."/>
            <person name="Xu W."/>
            <person name="Pan J."/>
            <person name="Luo Z.H."/>
            <person name="Li M."/>
        </authorList>
    </citation>
    <scope>NUCLEOTIDE SEQUENCE [LARGE SCALE GENOMIC DNA]</scope>
    <source>
        <strain evidence="1">HyVt-93</strain>
    </source>
</reference>
<dbReference type="EMBL" id="DRTU01000190">
    <property type="protein sequence ID" value="HHI00717.1"/>
    <property type="molecule type" value="Genomic_DNA"/>
</dbReference>
<gene>
    <name evidence="1" type="ORF">ENL40_04490</name>
</gene>